<dbReference type="Proteomes" id="UP000440096">
    <property type="component" value="Unassembled WGS sequence"/>
</dbReference>
<dbReference type="InterPro" id="IPR035093">
    <property type="entry name" value="RelE/ParE_toxin_dom_sf"/>
</dbReference>
<evidence type="ECO:0000313" key="3">
    <source>
        <dbReference type="EMBL" id="MTD52855.1"/>
    </source>
</evidence>
<dbReference type="SUPFAM" id="SSF143011">
    <property type="entry name" value="RelE-like"/>
    <property type="match status" value="1"/>
</dbReference>
<evidence type="ECO:0000256" key="1">
    <source>
        <dbReference type="ARBA" id="ARBA00006226"/>
    </source>
</evidence>
<dbReference type="Gene3D" id="3.30.2310.20">
    <property type="entry name" value="RelE-like"/>
    <property type="match status" value="1"/>
</dbReference>
<keyword evidence="2" id="KW-1277">Toxin-antitoxin system</keyword>
<accession>A0A6N7YIV9</accession>
<name>A0A6N7YIV9_9PSEU</name>
<evidence type="ECO:0000256" key="2">
    <source>
        <dbReference type="ARBA" id="ARBA00022649"/>
    </source>
</evidence>
<protein>
    <submittedName>
        <fullName evidence="3">Type II toxin-antitoxin system RelE/ParE family toxin</fullName>
    </submittedName>
</protein>
<dbReference type="Pfam" id="PF05016">
    <property type="entry name" value="ParE_toxin"/>
    <property type="match status" value="1"/>
</dbReference>
<sequence length="92" mass="10433">MSQAALYAVEFSPAARRRLAKLPLSAATALYEHLIGPVAGNPYRLGKPLDEPFNEVWTTRRGDYRALYSIDDHERTITVLAVAHRRDAYRPH</sequence>
<dbReference type="AlphaFoldDB" id="A0A6N7YIV9"/>
<reference evidence="3 4" key="1">
    <citation type="submission" date="2019-11" db="EMBL/GenBank/DDBJ databases">
        <title>Draft genome of Amycolatopsis RM579.</title>
        <authorList>
            <person name="Duangmal K."/>
            <person name="Mingma R."/>
        </authorList>
    </citation>
    <scope>NUCLEOTIDE SEQUENCE [LARGE SCALE GENOMIC DNA]</scope>
    <source>
        <strain evidence="3 4">RM579</strain>
    </source>
</reference>
<gene>
    <name evidence="3" type="ORF">GKO32_02525</name>
</gene>
<proteinExistence type="inferred from homology"/>
<dbReference type="InterPro" id="IPR007712">
    <property type="entry name" value="RelE/ParE_toxin"/>
</dbReference>
<keyword evidence="4" id="KW-1185">Reference proteome</keyword>
<dbReference type="EMBL" id="WMBA01000002">
    <property type="protein sequence ID" value="MTD52855.1"/>
    <property type="molecule type" value="Genomic_DNA"/>
</dbReference>
<organism evidence="3 4">
    <name type="scientific">Amycolatopsis pithecellobii</name>
    <dbReference type="NCBI Taxonomy" id="664692"/>
    <lineage>
        <taxon>Bacteria</taxon>
        <taxon>Bacillati</taxon>
        <taxon>Actinomycetota</taxon>
        <taxon>Actinomycetes</taxon>
        <taxon>Pseudonocardiales</taxon>
        <taxon>Pseudonocardiaceae</taxon>
        <taxon>Amycolatopsis</taxon>
    </lineage>
</organism>
<comment type="caution">
    <text evidence="3">The sequence shown here is derived from an EMBL/GenBank/DDBJ whole genome shotgun (WGS) entry which is preliminary data.</text>
</comment>
<dbReference type="RefSeq" id="WP_154755068.1">
    <property type="nucleotide sequence ID" value="NZ_WMBA01000002.1"/>
</dbReference>
<evidence type="ECO:0000313" key="4">
    <source>
        <dbReference type="Proteomes" id="UP000440096"/>
    </source>
</evidence>
<dbReference type="PANTHER" id="PTHR35601">
    <property type="entry name" value="TOXIN RELE"/>
    <property type="match status" value="1"/>
</dbReference>
<dbReference type="PANTHER" id="PTHR35601:SF1">
    <property type="entry name" value="TOXIN RELE"/>
    <property type="match status" value="1"/>
</dbReference>
<dbReference type="OrthoDB" id="5326046at2"/>
<comment type="similarity">
    <text evidence="1">Belongs to the RelE toxin family.</text>
</comment>